<gene>
    <name evidence="1" type="ORF">E2C01_022764</name>
</gene>
<keyword evidence="2" id="KW-1185">Reference proteome</keyword>
<dbReference type="Proteomes" id="UP000324222">
    <property type="component" value="Unassembled WGS sequence"/>
</dbReference>
<sequence length="62" mass="6516">MCFIPSSSFPAQRQDTEAACLHQCSVYVPPSESRVGQDDALRCAAAQPQSAAASPHSLNGPQ</sequence>
<evidence type="ECO:0000313" key="2">
    <source>
        <dbReference type="Proteomes" id="UP000324222"/>
    </source>
</evidence>
<comment type="caution">
    <text evidence="1">The sequence shown here is derived from an EMBL/GenBank/DDBJ whole genome shotgun (WGS) entry which is preliminary data.</text>
</comment>
<accession>A0A5B7E857</accession>
<name>A0A5B7E857_PORTR</name>
<protein>
    <submittedName>
        <fullName evidence="1">Uncharacterized protein</fullName>
    </submittedName>
</protein>
<reference evidence="1 2" key="1">
    <citation type="submission" date="2019-05" db="EMBL/GenBank/DDBJ databases">
        <title>Another draft genome of Portunus trituberculatus and its Hox gene families provides insights of decapod evolution.</title>
        <authorList>
            <person name="Jeong J.-H."/>
            <person name="Song I."/>
            <person name="Kim S."/>
            <person name="Choi T."/>
            <person name="Kim D."/>
            <person name="Ryu S."/>
            <person name="Kim W."/>
        </authorList>
    </citation>
    <scope>NUCLEOTIDE SEQUENCE [LARGE SCALE GENOMIC DNA]</scope>
    <source>
        <tissue evidence="1">Muscle</tissue>
    </source>
</reference>
<dbReference type="AlphaFoldDB" id="A0A5B7E857"/>
<dbReference type="EMBL" id="VSRR010002087">
    <property type="protein sequence ID" value="MPC29525.1"/>
    <property type="molecule type" value="Genomic_DNA"/>
</dbReference>
<evidence type="ECO:0000313" key="1">
    <source>
        <dbReference type="EMBL" id="MPC29525.1"/>
    </source>
</evidence>
<organism evidence="1 2">
    <name type="scientific">Portunus trituberculatus</name>
    <name type="common">Swimming crab</name>
    <name type="synonym">Neptunus trituberculatus</name>
    <dbReference type="NCBI Taxonomy" id="210409"/>
    <lineage>
        <taxon>Eukaryota</taxon>
        <taxon>Metazoa</taxon>
        <taxon>Ecdysozoa</taxon>
        <taxon>Arthropoda</taxon>
        <taxon>Crustacea</taxon>
        <taxon>Multicrustacea</taxon>
        <taxon>Malacostraca</taxon>
        <taxon>Eumalacostraca</taxon>
        <taxon>Eucarida</taxon>
        <taxon>Decapoda</taxon>
        <taxon>Pleocyemata</taxon>
        <taxon>Brachyura</taxon>
        <taxon>Eubrachyura</taxon>
        <taxon>Portunoidea</taxon>
        <taxon>Portunidae</taxon>
        <taxon>Portuninae</taxon>
        <taxon>Portunus</taxon>
    </lineage>
</organism>
<proteinExistence type="predicted"/>